<dbReference type="Proteomes" id="UP000054683">
    <property type="component" value="Unassembled WGS sequence"/>
</dbReference>
<accession>A0A158GJR4</accession>
<proteinExistence type="predicted"/>
<evidence type="ECO:0000313" key="1">
    <source>
        <dbReference type="EMBL" id="SAL32358.1"/>
    </source>
</evidence>
<name>A0A158GJR4_9BURK</name>
<dbReference type="OrthoDB" id="9005407at2"/>
<dbReference type="EMBL" id="FCOK02000015">
    <property type="protein sequence ID" value="SAL32358.1"/>
    <property type="molecule type" value="Genomic_DNA"/>
</dbReference>
<dbReference type="AlphaFoldDB" id="A0A158GJR4"/>
<protein>
    <submittedName>
        <fullName evidence="1">Uncharacterized protein</fullName>
    </submittedName>
</protein>
<reference evidence="1 2" key="1">
    <citation type="submission" date="2016-01" db="EMBL/GenBank/DDBJ databases">
        <authorList>
            <person name="Oliw E.H."/>
        </authorList>
    </citation>
    <scope>NUCLEOTIDE SEQUENCE [LARGE SCALE GENOMIC DNA]</scope>
    <source>
        <strain evidence="1">LMG 27134</strain>
    </source>
</reference>
<sequence>MHAEKQSAARVPREINVTDVEIAGNWMPCEYLKDRAGRVRVVMLADVDFEEPARSAVWHSTLAAAAAYRFEQIEPCRKMTLRVPRADRPIADCAFQQRLKRHLVARDE</sequence>
<organism evidence="1 2">
    <name type="scientific">Caballeronia udeis</name>
    <dbReference type="NCBI Taxonomy" id="1232866"/>
    <lineage>
        <taxon>Bacteria</taxon>
        <taxon>Pseudomonadati</taxon>
        <taxon>Pseudomonadota</taxon>
        <taxon>Betaproteobacteria</taxon>
        <taxon>Burkholderiales</taxon>
        <taxon>Burkholderiaceae</taxon>
        <taxon>Caballeronia</taxon>
    </lineage>
</organism>
<dbReference type="RefSeq" id="WP_062085454.1">
    <property type="nucleotide sequence ID" value="NZ_FCOK02000015.1"/>
</dbReference>
<evidence type="ECO:0000313" key="2">
    <source>
        <dbReference type="Proteomes" id="UP000054683"/>
    </source>
</evidence>
<gene>
    <name evidence="1" type="ORF">AWB69_02811</name>
</gene>